<accession>A0A0U4EWX4</accession>
<reference evidence="1 2" key="1">
    <citation type="submission" date="2016-01" db="EMBL/GenBank/DDBJ databases">
        <title>Complete genome sequence of strain Lentibacillus amyloliquefaciens LAM0015T isolated from saline sediment.</title>
        <authorList>
            <person name="Wang J.-L."/>
            <person name="He M.-X."/>
        </authorList>
    </citation>
    <scope>NUCLEOTIDE SEQUENCE [LARGE SCALE GENOMIC DNA]</scope>
    <source>
        <strain evidence="1 2">LAM0015</strain>
    </source>
</reference>
<keyword evidence="2" id="KW-1185">Reference proteome</keyword>
<protein>
    <submittedName>
        <fullName evidence="1">Uncharacterized protein</fullName>
    </submittedName>
</protein>
<dbReference type="EMBL" id="CP013862">
    <property type="protein sequence ID" value="ALX47863.1"/>
    <property type="molecule type" value="Genomic_DNA"/>
</dbReference>
<gene>
    <name evidence="1" type="ORF">AOX59_04140</name>
</gene>
<name>A0A0U4EWX4_9BACI</name>
<dbReference type="STRING" id="1472767.AOX59_04140"/>
<dbReference type="Proteomes" id="UP000050331">
    <property type="component" value="Chromosome"/>
</dbReference>
<organism evidence="1 2">
    <name type="scientific">Lentibacillus amyloliquefaciens</name>
    <dbReference type="NCBI Taxonomy" id="1472767"/>
    <lineage>
        <taxon>Bacteria</taxon>
        <taxon>Bacillati</taxon>
        <taxon>Bacillota</taxon>
        <taxon>Bacilli</taxon>
        <taxon>Bacillales</taxon>
        <taxon>Bacillaceae</taxon>
        <taxon>Lentibacillus</taxon>
    </lineage>
</organism>
<proteinExistence type="predicted"/>
<evidence type="ECO:0000313" key="2">
    <source>
        <dbReference type="Proteomes" id="UP000050331"/>
    </source>
</evidence>
<dbReference type="RefSeq" id="WP_068442245.1">
    <property type="nucleotide sequence ID" value="NZ_CP013862.1"/>
</dbReference>
<dbReference type="AlphaFoldDB" id="A0A0U4EWX4"/>
<dbReference type="KEGG" id="lao:AOX59_04140"/>
<evidence type="ECO:0000313" key="1">
    <source>
        <dbReference type="EMBL" id="ALX47863.1"/>
    </source>
</evidence>
<sequence>MENRSELIEKERILEKKYEEFKAIQDERNDKRMRQLKWIEYIKERVINNLEHTIVMNQKLEQFNKKLKSMVGDKK</sequence>